<comment type="similarity">
    <text evidence="2">Belongs to the NPY family.</text>
</comment>
<organism evidence="6 7">
    <name type="scientific">Adineta steineri</name>
    <dbReference type="NCBI Taxonomy" id="433720"/>
    <lineage>
        <taxon>Eukaryota</taxon>
        <taxon>Metazoa</taxon>
        <taxon>Spiralia</taxon>
        <taxon>Gnathifera</taxon>
        <taxon>Rotifera</taxon>
        <taxon>Eurotatoria</taxon>
        <taxon>Bdelloidea</taxon>
        <taxon>Adinetida</taxon>
        <taxon>Adinetidae</taxon>
        <taxon>Adineta</taxon>
    </lineage>
</organism>
<dbReference type="OrthoDB" id="9972427at2759"/>
<evidence type="ECO:0000256" key="3">
    <source>
        <dbReference type="ARBA" id="ARBA00022525"/>
    </source>
</evidence>
<dbReference type="Proteomes" id="UP000663881">
    <property type="component" value="Unassembled WGS sequence"/>
</dbReference>
<evidence type="ECO:0000313" key="5">
    <source>
        <dbReference type="EMBL" id="CAF1180100.1"/>
    </source>
</evidence>
<evidence type="ECO:0000313" key="6">
    <source>
        <dbReference type="EMBL" id="CAF3647577.1"/>
    </source>
</evidence>
<dbReference type="GO" id="GO:0005179">
    <property type="term" value="F:hormone activity"/>
    <property type="evidence" value="ECO:0007669"/>
    <property type="project" value="InterPro"/>
</dbReference>
<dbReference type="Pfam" id="PF00159">
    <property type="entry name" value="Hormone_3"/>
    <property type="match status" value="1"/>
</dbReference>
<dbReference type="Proteomes" id="UP000663891">
    <property type="component" value="Unassembled WGS sequence"/>
</dbReference>
<dbReference type="InterPro" id="IPR001955">
    <property type="entry name" value="Pancreatic_hormone-like"/>
</dbReference>
<evidence type="ECO:0000256" key="1">
    <source>
        <dbReference type="ARBA" id="ARBA00004613"/>
    </source>
</evidence>
<name>A0A818QWM1_9BILA</name>
<reference evidence="6" key="1">
    <citation type="submission" date="2021-02" db="EMBL/GenBank/DDBJ databases">
        <authorList>
            <person name="Nowell W R."/>
        </authorList>
    </citation>
    <scope>NUCLEOTIDE SEQUENCE</scope>
</reference>
<feature type="signal peptide" evidence="4">
    <location>
        <begin position="1"/>
        <end position="22"/>
    </location>
</feature>
<evidence type="ECO:0000256" key="4">
    <source>
        <dbReference type="SAM" id="SignalP"/>
    </source>
</evidence>
<sequence>MISKLTITYLLLMIVLLNLAEAVFTDVPPPPKRPDHFRTKDELKRYLQKLHEYHMILGRWRSRRNDDDLFRFSNNNNDHYTLNDEISRRLKLQQNDEFYH</sequence>
<proteinExistence type="inferred from homology"/>
<dbReference type="EMBL" id="CAJNON010000300">
    <property type="protein sequence ID" value="CAF1180100.1"/>
    <property type="molecule type" value="Genomic_DNA"/>
</dbReference>
<feature type="chain" id="PRO_5036414876" evidence="4">
    <location>
        <begin position="23"/>
        <end position="100"/>
    </location>
</feature>
<gene>
    <name evidence="6" type="ORF">OKA104_LOCUS9010</name>
    <name evidence="5" type="ORF">VCS650_LOCUS24437</name>
</gene>
<comment type="subcellular location">
    <subcellularLocation>
        <location evidence="1">Secreted</location>
    </subcellularLocation>
</comment>
<dbReference type="PROSITE" id="PS50276">
    <property type="entry name" value="PANCREATIC_HORMONE_2"/>
    <property type="match status" value="1"/>
</dbReference>
<dbReference type="AlphaFoldDB" id="A0A818QWM1"/>
<accession>A0A818QWM1</accession>
<comment type="caution">
    <text evidence="6">The sequence shown here is derived from an EMBL/GenBank/DDBJ whole genome shotgun (WGS) entry which is preliminary data.</text>
</comment>
<dbReference type="GO" id="GO:0005576">
    <property type="term" value="C:extracellular region"/>
    <property type="evidence" value="ECO:0007669"/>
    <property type="project" value="UniProtKB-SubCell"/>
</dbReference>
<evidence type="ECO:0000256" key="2">
    <source>
        <dbReference type="ARBA" id="ARBA00010022"/>
    </source>
</evidence>
<keyword evidence="4" id="KW-0732">Signal</keyword>
<protein>
    <submittedName>
        <fullName evidence="6">Uncharacterized protein</fullName>
    </submittedName>
</protein>
<keyword evidence="3" id="KW-0964">Secreted</keyword>
<evidence type="ECO:0000313" key="7">
    <source>
        <dbReference type="Proteomes" id="UP000663881"/>
    </source>
</evidence>
<dbReference type="EMBL" id="CAJOAY010000375">
    <property type="protein sequence ID" value="CAF3647577.1"/>
    <property type="molecule type" value="Genomic_DNA"/>
</dbReference>